<dbReference type="GO" id="GO:0051259">
    <property type="term" value="P:protein complex oligomerization"/>
    <property type="evidence" value="ECO:0007669"/>
    <property type="project" value="InterPro"/>
</dbReference>
<reference evidence="8" key="4">
    <citation type="submission" date="2025-08" db="UniProtKB">
        <authorList>
            <consortium name="Ensembl"/>
        </authorList>
    </citation>
    <scope>IDENTIFICATION</scope>
</reference>
<proteinExistence type="inferred from homology"/>
<comment type="subcellular location">
    <subcellularLocation>
        <location evidence="2">Cytoplasm</location>
    </subcellularLocation>
    <subcellularLocation>
        <location evidence="1">Mitochondrion</location>
    </subcellularLocation>
</comment>
<name>A0A4W4F5Q2_ELEEL</name>
<feature type="domain" description="J" evidence="7">
    <location>
        <begin position="106"/>
        <end position="178"/>
    </location>
</feature>
<reference evidence="8" key="5">
    <citation type="submission" date="2025-09" db="UniProtKB">
        <authorList>
            <consortium name="Ensembl"/>
        </authorList>
    </citation>
    <scope>IDENTIFICATION</scope>
</reference>
<protein>
    <recommendedName>
        <fullName evidence="7">J domain-containing protein</fullName>
    </recommendedName>
</protein>
<dbReference type="PANTHER" id="PTHR14021:SF15">
    <property type="entry name" value="IRON-SULFUR CLUSTER CO-CHAPERONE PROTEIN HSCB"/>
    <property type="match status" value="1"/>
</dbReference>
<dbReference type="NCBIfam" id="TIGR00714">
    <property type="entry name" value="hscB"/>
    <property type="match status" value="1"/>
</dbReference>
<evidence type="ECO:0000259" key="7">
    <source>
        <dbReference type="PROSITE" id="PS50076"/>
    </source>
</evidence>
<dbReference type="InterPro" id="IPR001623">
    <property type="entry name" value="DnaJ_domain"/>
</dbReference>
<dbReference type="InterPro" id="IPR036869">
    <property type="entry name" value="J_dom_sf"/>
</dbReference>
<dbReference type="GO" id="GO:0005739">
    <property type="term" value="C:mitochondrion"/>
    <property type="evidence" value="ECO:0007669"/>
    <property type="project" value="UniProtKB-SubCell"/>
</dbReference>
<dbReference type="GO" id="GO:0051087">
    <property type="term" value="F:protein-folding chaperone binding"/>
    <property type="evidence" value="ECO:0007669"/>
    <property type="project" value="InterPro"/>
</dbReference>
<dbReference type="InterPro" id="IPR036386">
    <property type="entry name" value="HscB_C_sf"/>
</dbReference>
<comment type="similarity">
    <text evidence="3">Belongs to the HscB family.</text>
</comment>
<evidence type="ECO:0000256" key="1">
    <source>
        <dbReference type="ARBA" id="ARBA00004173"/>
    </source>
</evidence>
<dbReference type="InterPro" id="IPR009073">
    <property type="entry name" value="HscB_oligo_C"/>
</dbReference>
<dbReference type="SUPFAM" id="SSF47144">
    <property type="entry name" value="HSC20 (HSCB), C-terminal oligomerisation domain"/>
    <property type="match status" value="1"/>
</dbReference>
<dbReference type="PANTHER" id="PTHR14021">
    <property type="entry name" value="IRON-SULFUR CLUSTER CO-CHAPERONE PROTEIN HSCB"/>
    <property type="match status" value="1"/>
</dbReference>
<evidence type="ECO:0000313" key="8">
    <source>
        <dbReference type="Ensembl" id="ENSEEEP00000019478.2"/>
    </source>
</evidence>
<sequence>MQTLNSLRALCWSHRRDPCLLNVCTALYSSAVSEKTFNFCSKDMRRNTGVCDFKVLEAHMTLHSKNSTRNFCTSSTVRNCWSCGSSRQLFFCSSCKVIQPPIENVNYFELFNCDQTFALDTQKLQQRYLELQKSLHPDNFSLKSLTEQGYSELQSALVNKAYSTLQKPVTRAVYMLQLQGVHLEEGTDSMVSPAFLLEVMKVNEKLWETQSREEVASIGQSVREALKDLNEQINAALNKGDLQSAKELLARMKYFSNLEEKVKEQLTESL</sequence>
<dbReference type="PROSITE" id="PS50076">
    <property type="entry name" value="DNAJ_2"/>
    <property type="match status" value="1"/>
</dbReference>
<dbReference type="OMA" id="LMFIERF"/>
<dbReference type="SUPFAM" id="SSF46565">
    <property type="entry name" value="Chaperone J-domain"/>
    <property type="match status" value="1"/>
</dbReference>
<keyword evidence="9" id="KW-1185">Reference proteome</keyword>
<dbReference type="AlphaFoldDB" id="A0A4W4F5Q2"/>
<gene>
    <name evidence="8" type="primary">hscb</name>
</gene>
<keyword evidence="6" id="KW-0143">Chaperone</keyword>
<dbReference type="GO" id="GO:0001671">
    <property type="term" value="F:ATPase activator activity"/>
    <property type="evidence" value="ECO:0007669"/>
    <property type="project" value="InterPro"/>
</dbReference>
<reference evidence="9" key="1">
    <citation type="journal article" date="2014" name="Science">
        <title>Nonhuman genetics. Genomic basis for the convergent evolution of electric organs.</title>
        <authorList>
            <person name="Gallant J.R."/>
            <person name="Traeger L.L."/>
            <person name="Volkening J.D."/>
            <person name="Moffett H."/>
            <person name="Chen P.H."/>
            <person name="Novina C.D."/>
            <person name="Phillips G.N.Jr."/>
            <person name="Anand R."/>
            <person name="Wells G.B."/>
            <person name="Pinch M."/>
            <person name="Guth R."/>
            <person name="Unguez G.A."/>
            <person name="Albert J.S."/>
            <person name="Zakon H.H."/>
            <person name="Samanta M.P."/>
            <person name="Sussman M.R."/>
        </authorList>
    </citation>
    <scope>NUCLEOTIDE SEQUENCE [LARGE SCALE GENOMIC DNA]</scope>
</reference>
<dbReference type="CTD" id="150274"/>
<dbReference type="Ensembl" id="ENSEEET00000019693.2">
    <property type="protein sequence ID" value="ENSEEEP00000019478.2"/>
    <property type="gene ID" value="ENSEEEG00000009550.2"/>
</dbReference>
<organism evidence="8 9">
    <name type="scientific">Electrophorus electricus</name>
    <name type="common">Electric eel</name>
    <name type="synonym">Gymnotus electricus</name>
    <dbReference type="NCBI Taxonomy" id="8005"/>
    <lineage>
        <taxon>Eukaryota</taxon>
        <taxon>Metazoa</taxon>
        <taxon>Chordata</taxon>
        <taxon>Craniata</taxon>
        <taxon>Vertebrata</taxon>
        <taxon>Euteleostomi</taxon>
        <taxon>Actinopterygii</taxon>
        <taxon>Neopterygii</taxon>
        <taxon>Teleostei</taxon>
        <taxon>Ostariophysi</taxon>
        <taxon>Gymnotiformes</taxon>
        <taxon>Gymnotoidei</taxon>
        <taxon>Gymnotidae</taxon>
        <taxon>Electrophorus</taxon>
    </lineage>
</organism>
<dbReference type="FunFam" id="1.20.1280.20:FF:000002">
    <property type="entry name" value="HscB mitochondrial iron-sulfur cluster co-chaperone"/>
    <property type="match status" value="1"/>
</dbReference>
<dbReference type="GeneID" id="113577758"/>
<dbReference type="Pfam" id="PF07743">
    <property type="entry name" value="HSCB_C"/>
    <property type="match status" value="1"/>
</dbReference>
<dbReference type="HAMAP" id="MF_00682">
    <property type="entry name" value="HscB"/>
    <property type="match status" value="1"/>
</dbReference>
<evidence type="ECO:0000256" key="6">
    <source>
        <dbReference type="ARBA" id="ARBA00023186"/>
    </source>
</evidence>
<accession>A0A4W4F5Q2</accession>
<evidence type="ECO:0000256" key="3">
    <source>
        <dbReference type="ARBA" id="ARBA00010476"/>
    </source>
</evidence>
<evidence type="ECO:0000256" key="2">
    <source>
        <dbReference type="ARBA" id="ARBA00004496"/>
    </source>
</evidence>
<dbReference type="Gene3D" id="1.10.287.110">
    <property type="entry name" value="DnaJ domain"/>
    <property type="match status" value="1"/>
</dbReference>
<reference evidence="8" key="3">
    <citation type="submission" date="2020-05" db="EMBL/GenBank/DDBJ databases">
        <title>Electrophorus electricus (electric eel) genome, fEleEle1, primary haplotype.</title>
        <authorList>
            <person name="Myers G."/>
            <person name="Meyer A."/>
            <person name="Fedrigo O."/>
            <person name="Formenti G."/>
            <person name="Rhie A."/>
            <person name="Tracey A."/>
            <person name="Sims Y."/>
            <person name="Jarvis E.D."/>
        </authorList>
    </citation>
    <scope>NUCLEOTIDE SEQUENCE [LARGE SCALE GENOMIC DNA]</scope>
</reference>
<reference evidence="9" key="2">
    <citation type="journal article" date="2017" name="Sci. Adv.">
        <title>A tail of two voltages: Proteomic comparison of the three electric organs of the electric eel.</title>
        <authorList>
            <person name="Traeger L.L."/>
            <person name="Sabat G."/>
            <person name="Barrett-Wilt G.A."/>
            <person name="Wells G.B."/>
            <person name="Sussman M.R."/>
        </authorList>
    </citation>
    <scope>NUCLEOTIDE SEQUENCE [LARGE SCALE GENOMIC DNA]</scope>
</reference>
<evidence type="ECO:0000256" key="5">
    <source>
        <dbReference type="ARBA" id="ARBA00023128"/>
    </source>
</evidence>
<evidence type="ECO:0000313" key="9">
    <source>
        <dbReference type="Proteomes" id="UP000314983"/>
    </source>
</evidence>
<dbReference type="STRING" id="8005.ENSEEEP00000019478"/>
<keyword evidence="4" id="KW-0963">Cytoplasm</keyword>
<dbReference type="InterPro" id="IPR004640">
    <property type="entry name" value="HscB"/>
</dbReference>
<dbReference type="GeneTree" id="ENSGT00390000008206"/>
<dbReference type="Proteomes" id="UP000314983">
    <property type="component" value="Chromosome 9"/>
</dbReference>
<dbReference type="SMART" id="SM00271">
    <property type="entry name" value="DnaJ"/>
    <property type="match status" value="1"/>
</dbReference>
<evidence type="ECO:0000256" key="4">
    <source>
        <dbReference type="ARBA" id="ARBA00022490"/>
    </source>
</evidence>
<dbReference type="GO" id="GO:0044571">
    <property type="term" value="P:[2Fe-2S] cluster assembly"/>
    <property type="evidence" value="ECO:0007669"/>
    <property type="project" value="InterPro"/>
</dbReference>
<dbReference type="KEGG" id="eee:113577758"/>
<dbReference type="Gene3D" id="1.20.1280.20">
    <property type="entry name" value="HscB, C-terminal domain"/>
    <property type="match status" value="1"/>
</dbReference>
<keyword evidence="5" id="KW-0496">Mitochondrion</keyword>
<dbReference type="RefSeq" id="XP_026866410.2">
    <property type="nucleotide sequence ID" value="XM_027010609.2"/>
</dbReference>